<keyword evidence="2" id="KW-0472">Membrane</keyword>
<dbReference type="Proteomes" id="UP001362899">
    <property type="component" value="Unassembled WGS sequence"/>
</dbReference>
<gene>
    <name evidence="3" type="ORF">DASB73_033730</name>
</gene>
<evidence type="ECO:0000256" key="1">
    <source>
        <dbReference type="SAM" id="MobiDB-lite"/>
    </source>
</evidence>
<protein>
    <recommendedName>
        <fullName evidence="5">SUN domain-containing protein</fullName>
    </recommendedName>
</protein>
<evidence type="ECO:0000313" key="3">
    <source>
        <dbReference type="EMBL" id="GMM52410.1"/>
    </source>
</evidence>
<name>A0AAV5RLV3_STABA</name>
<feature type="compositionally biased region" description="Basic and acidic residues" evidence="1">
    <location>
        <begin position="43"/>
        <end position="54"/>
    </location>
</feature>
<keyword evidence="4" id="KW-1185">Reference proteome</keyword>
<comment type="caution">
    <text evidence="3">The sequence shown here is derived from an EMBL/GenBank/DDBJ whole genome shotgun (WGS) entry which is preliminary data.</text>
</comment>
<proteinExistence type="predicted"/>
<organism evidence="3 4">
    <name type="scientific">Starmerella bacillaris</name>
    <name type="common">Yeast</name>
    <name type="synonym">Candida zemplinina</name>
    <dbReference type="NCBI Taxonomy" id="1247836"/>
    <lineage>
        <taxon>Eukaryota</taxon>
        <taxon>Fungi</taxon>
        <taxon>Dikarya</taxon>
        <taxon>Ascomycota</taxon>
        <taxon>Saccharomycotina</taxon>
        <taxon>Dipodascomycetes</taxon>
        <taxon>Dipodascales</taxon>
        <taxon>Trichomonascaceae</taxon>
        <taxon>Starmerella</taxon>
    </lineage>
</organism>
<keyword evidence="2" id="KW-1133">Transmembrane helix</keyword>
<dbReference type="EMBL" id="BTGC01000008">
    <property type="protein sequence ID" value="GMM52410.1"/>
    <property type="molecule type" value="Genomic_DNA"/>
</dbReference>
<sequence length="343" mass="38679">MVKRRQSSRDKASTTKEFPSGFVDMLNDSLASEQEKAYSTGRNPEEEFAGKGKNEKYKYSSKSKNSKEFNDFNDFNDLNNFNNTNDINDFNGFNDINSEKDVADLNEYVNSGEGVLEEDYLEFTSRPAPESLFKQQDPVIKYDRSAFKVVALAAATFVLVLILLAFNSYEKGLKIRNLESKVLHFEDLLDSEVENMYEDHLGVGVNLATVERGASIIDEYTSSPPQGWLWMLSRNYRLDYNCMIRKPSKECWPVTGAAAIGIDLSKEVNVNIIEVSMAKNYVLQRIVLYSLEGGKSAKISESFNSNVIKVPSHLRTSQIVLKVYADGKQCVNTISVFGNGLQY</sequence>
<accession>A0AAV5RLV3</accession>
<evidence type="ECO:0000313" key="4">
    <source>
        <dbReference type="Proteomes" id="UP001362899"/>
    </source>
</evidence>
<dbReference type="AlphaFoldDB" id="A0AAV5RLV3"/>
<evidence type="ECO:0008006" key="5">
    <source>
        <dbReference type="Google" id="ProtNLM"/>
    </source>
</evidence>
<feature type="transmembrane region" description="Helical" evidence="2">
    <location>
        <begin position="149"/>
        <end position="169"/>
    </location>
</feature>
<evidence type="ECO:0000256" key="2">
    <source>
        <dbReference type="SAM" id="Phobius"/>
    </source>
</evidence>
<keyword evidence="2" id="KW-0812">Transmembrane</keyword>
<feature type="region of interest" description="Disordered" evidence="1">
    <location>
        <begin position="1"/>
        <end position="54"/>
    </location>
</feature>
<reference evidence="3 4" key="1">
    <citation type="journal article" date="2023" name="Elife">
        <title>Identification of key yeast species and microbe-microbe interactions impacting larval growth of Drosophila in the wild.</title>
        <authorList>
            <person name="Mure A."/>
            <person name="Sugiura Y."/>
            <person name="Maeda R."/>
            <person name="Honda K."/>
            <person name="Sakurai N."/>
            <person name="Takahashi Y."/>
            <person name="Watada M."/>
            <person name="Katoh T."/>
            <person name="Gotoh A."/>
            <person name="Gotoh Y."/>
            <person name="Taniguchi I."/>
            <person name="Nakamura K."/>
            <person name="Hayashi T."/>
            <person name="Katayama T."/>
            <person name="Uemura T."/>
            <person name="Hattori Y."/>
        </authorList>
    </citation>
    <scope>NUCLEOTIDE SEQUENCE [LARGE SCALE GENOMIC DNA]</scope>
    <source>
        <strain evidence="3 4">SB-73</strain>
    </source>
</reference>